<keyword evidence="3" id="KW-1185">Reference proteome</keyword>
<organism evidence="2 3">
    <name type="scientific">Zasmidium cellare</name>
    <name type="common">Wine cellar mold</name>
    <name type="synonym">Racodium cellare</name>
    <dbReference type="NCBI Taxonomy" id="395010"/>
    <lineage>
        <taxon>Eukaryota</taxon>
        <taxon>Fungi</taxon>
        <taxon>Dikarya</taxon>
        <taxon>Ascomycota</taxon>
        <taxon>Pezizomycotina</taxon>
        <taxon>Dothideomycetes</taxon>
        <taxon>Dothideomycetidae</taxon>
        <taxon>Mycosphaerellales</taxon>
        <taxon>Mycosphaerellaceae</taxon>
        <taxon>Zasmidium</taxon>
    </lineage>
</organism>
<gene>
    <name evidence="2" type="ORF">PRZ48_004585</name>
</gene>
<dbReference type="Gene3D" id="3.50.50.60">
    <property type="entry name" value="FAD/NAD(P)-binding domain"/>
    <property type="match status" value="1"/>
</dbReference>
<dbReference type="InterPro" id="IPR006076">
    <property type="entry name" value="FAD-dep_OxRdtase"/>
</dbReference>
<accession>A0ABR0ER99</accession>
<dbReference type="Gene3D" id="3.30.9.10">
    <property type="entry name" value="D-Amino Acid Oxidase, subunit A, domain 2"/>
    <property type="match status" value="1"/>
</dbReference>
<dbReference type="SUPFAM" id="SSF54373">
    <property type="entry name" value="FAD-linked reductases, C-terminal domain"/>
    <property type="match status" value="1"/>
</dbReference>
<feature type="domain" description="FAD dependent oxidoreductase" evidence="1">
    <location>
        <begin position="7"/>
        <end position="364"/>
    </location>
</feature>
<dbReference type="PANTHER" id="PTHR13847">
    <property type="entry name" value="SARCOSINE DEHYDROGENASE-RELATED"/>
    <property type="match status" value="1"/>
</dbReference>
<name>A0ABR0ER99_ZASCE</name>
<protein>
    <recommendedName>
        <fullName evidence="1">FAD dependent oxidoreductase domain-containing protein</fullName>
    </recommendedName>
</protein>
<evidence type="ECO:0000313" key="2">
    <source>
        <dbReference type="EMBL" id="KAK4503670.1"/>
    </source>
</evidence>
<dbReference type="InterPro" id="IPR036188">
    <property type="entry name" value="FAD/NAD-bd_sf"/>
</dbReference>
<proteinExistence type="predicted"/>
<evidence type="ECO:0000313" key="3">
    <source>
        <dbReference type="Proteomes" id="UP001305779"/>
    </source>
</evidence>
<evidence type="ECO:0000259" key="1">
    <source>
        <dbReference type="Pfam" id="PF01266"/>
    </source>
</evidence>
<dbReference type="Pfam" id="PF01266">
    <property type="entry name" value="DAO"/>
    <property type="match status" value="1"/>
</dbReference>
<dbReference type="SUPFAM" id="SSF51905">
    <property type="entry name" value="FAD/NAD(P)-binding domain"/>
    <property type="match status" value="1"/>
</dbReference>
<comment type="caution">
    <text evidence="2">The sequence shown here is derived from an EMBL/GenBank/DDBJ whole genome shotgun (WGS) entry which is preliminary data.</text>
</comment>
<sequence>MEQDHFDTIVVGAGIVGSALAAFLSKDTDQRILLIDRSFDTLTGSTGYASGLIGQLNVSPTLTTLAQESVKEYATIPGAFNRVGCLELGSTDEGLCDQQNRLVMAKEHGLAARLLGHDETMGLLPPFVKQDSFRQALYFPDDGLADPGVITHAYRSQAKSRGVQFIQTDVVEIKQSGSTVTGVVTSHGRSFQARQVVLASGIWTTQLLLKSIQKEIPLVPVAHPYVFSGTRENRSASHAFVRWTERLVYARNHGDRDGFGTYDHPPLAIDSLGSSAVSDWKDSGFDEAVSKALKECLSSGFGTTETDSNGDFSEDQMQEKVSAVFALTPDNLPLVGAIAPAGLWIAAAIWITHAAGCAKFLTKLLKREQVDDNMKFALNPGRFGSNVSMEELKKHALRTYNDIYGADEITGGP</sequence>
<dbReference type="Proteomes" id="UP001305779">
    <property type="component" value="Unassembled WGS sequence"/>
</dbReference>
<reference evidence="2 3" key="1">
    <citation type="journal article" date="2023" name="G3 (Bethesda)">
        <title>A chromosome-level genome assembly of Zasmidium syzygii isolated from banana leaves.</title>
        <authorList>
            <person name="van Westerhoven A.C."/>
            <person name="Mehrabi R."/>
            <person name="Talebi R."/>
            <person name="Steentjes M.B.F."/>
            <person name="Corcolon B."/>
            <person name="Chong P.A."/>
            <person name="Kema G.H.J."/>
            <person name="Seidl M.F."/>
        </authorList>
    </citation>
    <scope>NUCLEOTIDE SEQUENCE [LARGE SCALE GENOMIC DNA]</scope>
    <source>
        <strain evidence="2 3">P124</strain>
    </source>
</reference>
<dbReference type="PANTHER" id="PTHR13847:SF193">
    <property type="entry name" value="PYRUVATE DEHYDROGENASE PHOSPHATASE REGULATORY SUBUNIT, MITOCHONDRIAL"/>
    <property type="match status" value="1"/>
</dbReference>
<dbReference type="EMBL" id="JAXOVC010000003">
    <property type="protein sequence ID" value="KAK4503670.1"/>
    <property type="molecule type" value="Genomic_DNA"/>
</dbReference>